<dbReference type="Pfam" id="PF00386">
    <property type="entry name" value="C1q"/>
    <property type="match status" value="1"/>
</dbReference>
<sequence length="140" mass="14842">MGDLKSKQQEELATVKEHSAVPTVLFHTRSPSSSSYSSGQDVVFKTILFNEGGGYDPTTGRFTVSVAGVYLFSAQVCTSGGKNAQFDVILDNKALQSSVHMDGQCVSCTTIIAFARVTAGAKAWIRCSVPSNIAEALLVC</sequence>
<comment type="caution">
    <text evidence="4">The sequence shown here is derived from an EMBL/GenBank/DDBJ whole genome shotgun (WGS) entry which is preliminary data.</text>
</comment>
<dbReference type="PANTHER" id="PTHR15427:SF33">
    <property type="entry name" value="COLLAGEN IV NC1 DOMAIN-CONTAINING PROTEIN"/>
    <property type="match status" value="1"/>
</dbReference>
<dbReference type="InterPro" id="IPR001073">
    <property type="entry name" value="C1q_dom"/>
</dbReference>
<dbReference type="PRINTS" id="PR00007">
    <property type="entry name" value="COMPLEMNTC1Q"/>
</dbReference>
<evidence type="ECO:0000313" key="4">
    <source>
        <dbReference type="EMBL" id="KAH3733491.1"/>
    </source>
</evidence>
<reference evidence="4" key="1">
    <citation type="journal article" date="2019" name="bioRxiv">
        <title>The Genome of the Zebra Mussel, Dreissena polymorpha: A Resource for Invasive Species Research.</title>
        <authorList>
            <person name="McCartney M.A."/>
            <person name="Auch B."/>
            <person name="Kono T."/>
            <person name="Mallez S."/>
            <person name="Zhang Y."/>
            <person name="Obille A."/>
            <person name="Becker A."/>
            <person name="Abrahante J.E."/>
            <person name="Garbe J."/>
            <person name="Badalamenti J.P."/>
            <person name="Herman A."/>
            <person name="Mangelson H."/>
            <person name="Liachko I."/>
            <person name="Sullivan S."/>
            <person name="Sone E.D."/>
            <person name="Koren S."/>
            <person name="Silverstein K.A.T."/>
            <person name="Beckman K.B."/>
            <person name="Gohl D.M."/>
        </authorList>
    </citation>
    <scope>NUCLEOTIDE SEQUENCE</scope>
    <source>
        <strain evidence="4">Duluth1</strain>
        <tissue evidence="4">Whole animal</tissue>
    </source>
</reference>
<proteinExistence type="predicted"/>
<evidence type="ECO:0000256" key="1">
    <source>
        <dbReference type="ARBA" id="ARBA00004613"/>
    </source>
</evidence>
<feature type="domain" description="C1q" evidence="3">
    <location>
        <begin position="19"/>
        <end position="140"/>
    </location>
</feature>
<comment type="subcellular location">
    <subcellularLocation>
        <location evidence="1">Secreted</location>
    </subcellularLocation>
</comment>
<dbReference type="SUPFAM" id="SSF49842">
    <property type="entry name" value="TNF-like"/>
    <property type="match status" value="1"/>
</dbReference>
<name>A0A9D4CWU7_DREPO</name>
<organism evidence="4 5">
    <name type="scientific">Dreissena polymorpha</name>
    <name type="common">Zebra mussel</name>
    <name type="synonym">Mytilus polymorpha</name>
    <dbReference type="NCBI Taxonomy" id="45954"/>
    <lineage>
        <taxon>Eukaryota</taxon>
        <taxon>Metazoa</taxon>
        <taxon>Spiralia</taxon>
        <taxon>Lophotrochozoa</taxon>
        <taxon>Mollusca</taxon>
        <taxon>Bivalvia</taxon>
        <taxon>Autobranchia</taxon>
        <taxon>Heteroconchia</taxon>
        <taxon>Euheterodonta</taxon>
        <taxon>Imparidentia</taxon>
        <taxon>Neoheterodontei</taxon>
        <taxon>Myida</taxon>
        <taxon>Dreissenoidea</taxon>
        <taxon>Dreissenidae</taxon>
        <taxon>Dreissena</taxon>
    </lineage>
</organism>
<dbReference type="Proteomes" id="UP000828390">
    <property type="component" value="Unassembled WGS sequence"/>
</dbReference>
<reference evidence="4" key="2">
    <citation type="submission" date="2020-11" db="EMBL/GenBank/DDBJ databases">
        <authorList>
            <person name="McCartney M.A."/>
            <person name="Auch B."/>
            <person name="Kono T."/>
            <person name="Mallez S."/>
            <person name="Becker A."/>
            <person name="Gohl D.M."/>
            <person name="Silverstein K.A.T."/>
            <person name="Koren S."/>
            <person name="Bechman K.B."/>
            <person name="Herman A."/>
            <person name="Abrahante J.E."/>
            <person name="Garbe J."/>
        </authorList>
    </citation>
    <scope>NUCLEOTIDE SEQUENCE</scope>
    <source>
        <strain evidence="4">Duluth1</strain>
        <tissue evidence="4">Whole animal</tissue>
    </source>
</reference>
<protein>
    <recommendedName>
        <fullName evidence="3">C1q domain-containing protein</fullName>
    </recommendedName>
</protein>
<evidence type="ECO:0000256" key="2">
    <source>
        <dbReference type="ARBA" id="ARBA00022525"/>
    </source>
</evidence>
<dbReference type="PROSITE" id="PS50871">
    <property type="entry name" value="C1Q"/>
    <property type="match status" value="1"/>
</dbReference>
<dbReference type="PANTHER" id="PTHR15427">
    <property type="entry name" value="EMILIN ELASTIN MICROFIBRIL INTERFACE-LOCATED PROTEIN ELASTIN MICROFIBRIL INTERFACER"/>
    <property type="match status" value="1"/>
</dbReference>
<accession>A0A9D4CWU7</accession>
<dbReference type="SMART" id="SM00110">
    <property type="entry name" value="C1Q"/>
    <property type="match status" value="1"/>
</dbReference>
<dbReference type="Gene3D" id="2.60.120.40">
    <property type="match status" value="1"/>
</dbReference>
<keyword evidence="2" id="KW-0964">Secreted</keyword>
<gene>
    <name evidence="4" type="ORF">DPMN_039919</name>
</gene>
<keyword evidence="5" id="KW-1185">Reference proteome</keyword>
<dbReference type="AlphaFoldDB" id="A0A9D4CWU7"/>
<dbReference type="GO" id="GO:0005581">
    <property type="term" value="C:collagen trimer"/>
    <property type="evidence" value="ECO:0007669"/>
    <property type="project" value="UniProtKB-KW"/>
</dbReference>
<evidence type="ECO:0000259" key="3">
    <source>
        <dbReference type="PROSITE" id="PS50871"/>
    </source>
</evidence>
<dbReference type="InterPro" id="IPR008983">
    <property type="entry name" value="Tumour_necrosis_fac-like_dom"/>
</dbReference>
<evidence type="ECO:0000313" key="5">
    <source>
        <dbReference type="Proteomes" id="UP000828390"/>
    </source>
</evidence>
<dbReference type="EMBL" id="JAIWYP010000011">
    <property type="protein sequence ID" value="KAH3733491.1"/>
    <property type="molecule type" value="Genomic_DNA"/>
</dbReference>
<dbReference type="InterPro" id="IPR050392">
    <property type="entry name" value="Collagen/C1q_domain"/>
</dbReference>